<dbReference type="Proteomes" id="UP001480595">
    <property type="component" value="Unassembled WGS sequence"/>
</dbReference>
<dbReference type="CDD" id="cd18186">
    <property type="entry name" value="BTB_POZ_ZBTB_KLHL-like"/>
    <property type="match status" value="1"/>
</dbReference>
<feature type="domain" description="BTB" evidence="1">
    <location>
        <begin position="23"/>
        <end position="91"/>
    </location>
</feature>
<reference evidence="2 3" key="1">
    <citation type="submission" date="2023-01" db="EMBL/GenBank/DDBJ databases">
        <title>Analysis of 21 Apiospora genomes using comparative genomics revels a genus with tremendous synthesis potential of carbohydrate active enzymes and secondary metabolites.</title>
        <authorList>
            <person name="Sorensen T."/>
        </authorList>
    </citation>
    <scope>NUCLEOTIDE SEQUENCE [LARGE SCALE GENOMIC DNA]</scope>
    <source>
        <strain evidence="2 3">CBS 135458</strain>
    </source>
</reference>
<sequence>MALKLVDIKTMGDLTLFHTGMFHDTVIHCQGVHWTLHRSILASRCQWFKEQLVAQPRDGYLPTVIRLHQFPSDLVGTLLRFIYTAEIRHPRIGDNRVIATLYNMSIYFKIPKLGEAIVAETGRRARLIVLGRRAAAGVVLHFRKSQLDELFGAVRIAYNGEQA</sequence>
<evidence type="ECO:0000259" key="1">
    <source>
        <dbReference type="PROSITE" id="PS50097"/>
    </source>
</evidence>
<dbReference type="PROSITE" id="PS50097">
    <property type="entry name" value="BTB"/>
    <property type="match status" value="1"/>
</dbReference>
<dbReference type="Gene3D" id="3.30.710.10">
    <property type="entry name" value="Potassium Channel Kv1.1, Chain A"/>
    <property type="match status" value="1"/>
</dbReference>
<dbReference type="InterPro" id="IPR011333">
    <property type="entry name" value="SKP1/BTB/POZ_sf"/>
</dbReference>
<accession>A0ABR1VSN5</accession>
<dbReference type="SMART" id="SM00225">
    <property type="entry name" value="BTB"/>
    <property type="match status" value="1"/>
</dbReference>
<dbReference type="Pfam" id="PF00651">
    <property type="entry name" value="BTB"/>
    <property type="match status" value="1"/>
</dbReference>
<organism evidence="2 3">
    <name type="scientific">Apiospora phragmitis</name>
    <dbReference type="NCBI Taxonomy" id="2905665"/>
    <lineage>
        <taxon>Eukaryota</taxon>
        <taxon>Fungi</taxon>
        <taxon>Dikarya</taxon>
        <taxon>Ascomycota</taxon>
        <taxon>Pezizomycotina</taxon>
        <taxon>Sordariomycetes</taxon>
        <taxon>Xylariomycetidae</taxon>
        <taxon>Amphisphaeriales</taxon>
        <taxon>Apiosporaceae</taxon>
        <taxon>Apiospora</taxon>
    </lineage>
</organism>
<protein>
    <recommendedName>
        <fullName evidence="1">BTB domain-containing protein</fullName>
    </recommendedName>
</protein>
<dbReference type="GeneID" id="92088546"/>
<comment type="caution">
    <text evidence="2">The sequence shown here is derived from an EMBL/GenBank/DDBJ whole genome shotgun (WGS) entry which is preliminary data.</text>
</comment>
<keyword evidence="3" id="KW-1185">Reference proteome</keyword>
<evidence type="ECO:0000313" key="3">
    <source>
        <dbReference type="Proteomes" id="UP001480595"/>
    </source>
</evidence>
<name>A0ABR1VSN5_9PEZI</name>
<dbReference type="EMBL" id="JAQQWL010000005">
    <property type="protein sequence ID" value="KAK8073175.1"/>
    <property type="molecule type" value="Genomic_DNA"/>
</dbReference>
<gene>
    <name evidence="2" type="ORF">PG994_004074</name>
</gene>
<proteinExistence type="predicted"/>
<dbReference type="RefSeq" id="XP_066717650.1">
    <property type="nucleotide sequence ID" value="XM_066855483.1"/>
</dbReference>
<evidence type="ECO:0000313" key="2">
    <source>
        <dbReference type="EMBL" id="KAK8073175.1"/>
    </source>
</evidence>
<dbReference type="SUPFAM" id="SSF54695">
    <property type="entry name" value="POZ domain"/>
    <property type="match status" value="1"/>
</dbReference>
<dbReference type="InterPro" id="IPR000210">
    <property type="entry name" value="BTB/POZ_dom"/>
</dbReference>